<feature type="compositionally biased region" description="Basic and acidic residues" evidence="1">
    <location>
        <begin position="145"/>
        <end position="159"/>
    </location>
</feature>
<dbReference type="EMBL" id="JAPCXB010000126">
    <property type="protein sequence ID" value="KAJ1607025.1"/>
    <property type="molecule type" value="Genomic_DNA"/>
</dbReference>
<feature type="compositionally biased region" description="Polar residues" evidence="1">
    <location>
        <begin position="355"/>
        <end position="369"/>
    </location>
</feature>
<organism evidence="2 3">
    <name type="scientific">Cryptosporidium canis</name>
    <dbReference type="NCBI Taxonomy" id="195482"/>
    <lineage>
        <taxon>Eukaryota</taxon>
        <taxon>Sar</taxon>
        <taxon>Alveolata</taxon>
        <taxon>Apicomplexa</taxon>
        <taxon>Conoidasida</taxon>
        <taxon>Coccidia</taxon>
        <taxon>Eucoccidiorida</taxon>
        <taxon>Eimeriorina</taxon>
        <taxon>Cryptosporidiidae</taxon>
        <taxon>Cryptosporidium</taxon>
    </lineage>
</organism>
<feature type="region of interest" description="Disordered" evidence="1">
    <location>
        <begin position="174"/>
        <end position="405"/>
    </location>
</feature>
<accession>A0ABQ8P619</accession>
<comment type="caution">
    <text evidence="2">The sequence shown here is derived from an EMBL/GenBank/DDBJ whole genome shotgun (WGS) entry which is preliminary data.</text>
</comment>
<feature type="compositionally biased region" description="Low complexity" evidence="1">
    <location>
        <begin position="174"/>
        <end position="185"/>
    </location>
</feature>
<feature type="compositionally biased region" description="Basic and acidic residues" evidence="1">
    <location>
        <begin position="255"/>
        <end position="268"/>
    </location>
</feature>
<feature type="compositionally biased region" description="Pro residues" evidence="1">
    <location>
        <begin position="195"/>
        <end position="213"/>
    </location>
</feature>
<keyword evidence="3" id="KW-1185">Reference proteome</keyword>
<dbReference type="Proteomes" id="UP001071777">
    <property type="component" value="Unassembled WGS sequence"/>
</dbReference>
<feature type="region of interest" description="Disordered" evidence="1">
    <location>
        <begin position="88"/>
        <end position="161"/>
    </location>
</feature>
<feature type="compositionally biased region" description="Polar residues" evidence="1">
    <location>
        <begin position="291"/>
        <end position="310"/>
    </location>
</feature>
<reference evidence="2" key="1">
    <citation type="submission" date="2022-10" db="EMBL/GenBank/DDBJ databases">
        <title>Adaptive evolution leads to modifications in subtelomeric GC content in a zoonotic Cryptosporidium species.</title>
        <authorList>
            <person name="Li J."/>
            <person name="Feng Y."/>
            <person name="Xiao L."/>
        </authorList>
    </citation>
    <scope>NUCLEOTIDE SEQUENCE</scope>
    <source>
        <strain evidence="2">25894</strain>
    </source>
</reference>
<evidence type="ECO:0000313" key="2">
    <source>
        <dbReference type="EMBL" id="KAJ1607025.1"/>
    </source>
</evidence>
<feature type="compositionally biased region" description="Basic and acidic residues" evidence="1">
    <location>
        <begin position="110"/>
        <end position="121"/>
    </location>
</feature>
<gene>
    <name evidence="2" type="ORF">OJ252_2978</name>
</gene>
<evidence type="ECO:0000256" key="1">
    <source>
        <dbReference type="SAM" id="MobiDB-lite"/>
    </source>
</evidence>
<feature type="compositionally biased region" description="Polar residues" evidence="1">
    <location>
        <begin position="393"/>
        <end position="405"/>
    </location>
</feature>
<feature type="compositionally biased region" description="Polar residues" evidence="1">
    <location>
        <begin position="128"/>
        <end position="142"/>
    </location>
</feature>
<feature type="compositionally biased region" description="Pro residues" evidence="1">
    <location>
        <begin position="279"/>
        <end position="290"/>
    </location>
</feature>
<evidence type="ECO:0000313" key="3">
    <source>
        <dbReference type="Proteomes" id="UP001071777"/>
    </source>
</evidence>
<feature type="compositionally biased region" description="Low complexity" evidence="1">
    <location>
        <begin position="332"/>
        <end position="347"/>
    </location>
</feature>
<name>A0ABQ8P619_9CRYT</name>
<proteinExistence type="predicted"/>
<protein>
    <submittedName>
        <fullName evidence="2">Very low complexity large protein</fullName>
    </submittedName>
</protein>
<sequence length="405" mass="45505">MTCFKLWRFFIYYRKTRNSRFEKITSIIETSHHNLIKFRIFYSWKLKVIEHRSLKNSIISFWNSGGMKEGDDPESGSDLEKAHLNSDHHLSERNEISPQTPLRLSASSLSREEPRYEDKSEIGFMDIFSSSGSDLDSPTRTQAELVKDRESEGLEDSKELPSLGREYVNRLFSSSETDSDSSFFTPVAKSGPGIRPSPPPKILQEPPLHPNPNPRKALQEQLPQGGGVRDPSDTRARILSPFASNPYSDGDLDIEELRSAQAMRRDGIQPKPSQLPDISPLPSPRIPPPQHSNHASPPHPTTYSIWNKASPNPFIPARQPQIHDSELLHADSTSSLPSSLASPPTFSYPNHPILMQNNNSTNTSLQDLPQNPYFISSPSPHQIHHHSLHPPNQILSESDTELSSP</sequence>